<dbReference type="PANTHER" id="PTHR14582">
    <property type="entry name" value="INNER KINETOCHORE SUBUNIT MAL2"/>
    <property type="match status" value="1"/>
</dbReference>
<evidence type="ECO:0000256" key="6">
    <source>
        <dbReference type="ARBA" id="ARBA00023328"/>
    </source>
</evidence>
<keyword evidence="4" id="KW-0158">Chromosome</keyword>
<dbReference type="AlphaFoldDB" id="A0A0A1TKH3"/>
<dbReference type="HOGENOM" id="CLU_042556_0_0_1"/>
<evidence type="ECO:0000256" key="3">
    <source>
        <dbReference type="ARBA" id="ARBA00007321"/>
    </source>
</evidence>
<comment type="similarity">
    <text evidence="3">Belongs to the CENP-O/MCM21 family.</text>
</comment>
<dbReference type="GO" id="GO:0005634">
    <property type="term" value="C:nucleus"/>
    <property type="evidence" value="ECO:0007669"/>
    <property type="project" value="UniProtKB-SubCell"/>
</dbReference>
<evidence type="ECO:0000256" key="4">
    <source>
        <dbReference type="ARBA" id="ARBA00022454"/>
    </source>
</evidence>
<keyword evidence="8" id="KW-1185">Reference proteome</keyword>
<evidence type="ECO:0008006" key="9">
    <source>
        <dbReference type="Google" id="ProtNLM"/>
    </source>
</evidence>
<proteinExistence type="inferred from homology"/>
<keyword evidence="6" id="KW-0137">Centromere</keyword>
<sequence>MASSVAEEEPVLPQDPLDQEIALLKRQVASLRKRLQVECSTILSAGVTQDMIESDAATSYNDNSPRKKLAKRSSQQQAYIQQCAYRISTSVTAFKIHDPDPNAVDEGRVLGVRFEIMSAGQFLRPYYVMLNRPFERSRLLRVHRHTIPPAIPLSGLAARHLPPPKKGHGGREPKQDLDMFVKRLRREIMRHHNRLGVTADLRQSARVNEQARSDAETPAIIDVGVADVEAKQIRLTWADDRTGRIVMDDDGKVLKFAIFGPDGRDWETAKALLGSHDRVEDIVELLEQSE</sequence>
<reference evidence="7 8" key="1">
    <citation type="journal article" date="2015" name="Genome Announc.">
        <title>Draft Genome Sequence and Gene Annotation of the Entomopathogenic Fungus Verticillium hemipterigenum.</title>
        <authorList>
            <person name="Horn F."/>
            <person name="Habel A."/>
            <person name="Scharf D.H."/>
            <person name="Dworschak J."/>
            <person name="Brakhage A.A."/>
            <person name="Guthke R."/>
            <person name="Hertweck C."/>
            <person name="Linde J."/>
        </authorList>
    </citation>
    <scope>NUCLEOTIDE SEQUENCE [LARGE SCALE GENOMIC DNA]</scope>
</reference>
<protein>
    <recommendedName>
        <fullName evidence="9">Cenp-O kinetochore centromere component</fullName>
    </recommendedName>
</protein>
<keyword evidence="5" id="KW-0539">Nucleus</keyword>
<accession>A0A0A1TKH3</accession>
<evidence type="ECO:0000313" key="7">
    <source>
        <dbReference type="EMBL" id="CEJ91275.1"/>
    </source>
</evidence>
<dbReference type="InterPro" id="IPR018464">
    <property type="entry name" value="CENP-O"/>
</dbReference>
<dbReference type="GO" id="GO:0031511">
    <property type="term" value="C:Mis6-Sim4 complex"/>
    <property type="evidence" value="ECO:0007669"/>
    <property type="project" value="TreeGrafter"/>
</dbReference>
<name>A0A0A1TKH3_9HYPO</name>
<evidence type="ECO:0000256" key="5">
    <source>
        <dbReference type="ARBA" id="ARBA00023242"/>
    </source>
</evidence>
<gene>
    <name evidence="7" type="ORF">VHEMI06997</name>
</gene>
<dbReference type="PANTHER" id="PTHR14582:SF1">
    <property type="entry name" value="CENTROMERE PROTEIN O"/>
    <property type="match status" value="1"/>
</dbReference>
<dbReference type="EMBL" id="CDHN01000003">
    <property type="protein sequence ID" value="CEJ91275.1"/>
    <property type="molecule type" value="Genomic_DNA"/>
</dbReference>
<dbReference type="OrthoDB" id="10050372at2759"/>
<organism evidence="7 8">
    <name type="scientific">[Torrubiella] hemipterigena</name>
    <dbReference type="NCBI Taxonomy" id="1531966"/>
    <lineage>
        <taxon>Eukaryota</taxon>
        <taxon>Fungi</taxon>
        <taxon>Dikarya</taxon>
        <taxon>Ascomycota</taxon>
        <taxon>Pezizomycotina</taxon>
        <taxon>Sordariomycetes</taxon>
        <taxon>Hypocreomycetidae</taxon>
        <taxon>Hypocreales</taxon>
        <taxon>Clavicipitaceae</taxon>
        <taxon>Clavicipitaceae incertae sedis</taxon>
        <taxon>'Torrubiella' clade</taxon>
    </lineage>
</organism>
<dbReference type="Pfam" id="PF09496">
    <property type="entry name" value="CENP-O"/>
    <property type="match status" value="1"/>
</dbReference>
<evidence type="ECO:0000256" key="2">
    <source>
        <dbReference type="ARBA" id="ARBA00004584"/>
    </source>
</evidence>
<evidence type="ECO:0000256" key="1">
    <source>
        <dbReference type="ARBA" id="ARBA00004123"/>
    </source>
</evidence>
<comment type="subcellular location">
    <subcellularLocation>
        <location evidence="2">Chromosome</location>
        <location evidence="2">Centromere</location>
    </subcellularLocation>
    <subcellularLocation>
        <location evidence="1">Nucleus</location>
    </subcellularLocation>
</comment>
<evidence type="ECO:0000313" key="8">
    <source>
        <dbReference type="Proteomes" id="UP000039046"/>
    </source>
</evidence>
<dbReference type="Proteomes" id="UP000039046">
    <property type="component" value="Unassembled WGS sequence"/>
</dbReference>